<protein>
    <recommendedName>
        <fullName evidence="1">ASCH domain-containing protein</fullName>
    </recommendedName>
</protein>
<reference evidence="2 3" key="1">
    <citation type="journal article" date="2007" name="Appl. Environ. Microbiol.">
        <title>Isolation of key methanogens for global methane emission from rice paddy fields: a novel isolate affiliated with the clone cluster rice cluster I.</title>
        <authorList>
            <person name="Sakai S."/>
            <person name="Imachi H."/>
            <person name="Sekiguchi Y."/>
            <person name="Ohashi A."/>
            <person name="Harada H."/>
            <person name="Kamagata Y."/>
        </authorList>
    </citation>
    <scope>NUCLEOTIDE SEQUENCE [LARGE SCALE GENOMIC DNA]</scope>
    <source>
        <strain evidence="3">DSM 17711 / JCM 13418 / NBRC 101707 / SANAE</strain>
    </source>
</reference>
<evidence type="ECO:0000313" key="2">
    <source>
        <dbReference type="EMBL" id="BAI61250.1"/>
    </source>
</evidence>
<dbReference type="InterPro" id="IPR009326">
    <property type="entry name" value="DUF984"/>
</dbReference>
<dbReference type="InterPro" id="IPR015947">
    <property type="entry name" value="PUA-like_sf"/>
</dbReference>
<dbReference type="STRING" id="304371.MCP_1178"/>
<dbReference type="PIRSF" id="PIRSF021320">
    <property type="entry name" value="DUF984"/>
    <property type="match status" value="1"/>
</dbReference>
<evidence type="ECO:0000313" key="3">
    <source>
        <dbReference type="Proteomes" id="UP000001882"/>
    </source>
</evidence>
<dbReference type="Proteomes" id="UP000001882">
    <property type="component" value="Chromosome"/>
</dbReference>
<dbReference type="PANTHER" id="PTHR39203">
    <property type="entry name" value="CYTOPLASMIC PROTEIN-RELATED"/>
    <property type="match status" value="1"/>
</dbReference>
<dbReference type="InParanoid" id="D1YXS8"/>
<dbReference type="EMBL" id="AP011532">
    <property type="protein sequence ID" value="BAI61250.1"/>
    <property type="molecule type" value="Genomic_DNA"/>
</dbReference>
<dbReference type="CDD" id="cd06553">
    <property type="entry name" value="ASCH_Ef3133_like"/>
    <property type="match status" value="1"/>
</dbReference>
<name>D1YXS8_METPS</name>
<dbReference type="SUPFAM" id="SSF88697">
    <property type="entry name" value="PUA domain-like"/>
    <property type="match status" value="1"/>
</dbReference>
<keyword evidence="3" id="KW-1185">Reference proteome</keyword>
<accession>D1YXS8</accession>
<dbReference type="Pfam" id="PF04266">
    <property type="entry name" value="ASCH"/>
    <property type="match status" value="1"/>
</dbReference>
<gene>
    <name evidence="2" type="ordered locus">MCP_1178</name>
</gene>
<proteinExistence type="predicted"/>
<sequence length="157" mass="17757">MLRAIGMVDESVEKMWKDYLKSAGVSSATYTAWQFGRTPEVADELAALVIEGRKRATTGLAFEYELEGEPLPKKGDLSIVLGGDGRARCIIRTTSVRIMPFGDVPEEFAWKEGEDDRSLRSWREVHERVFTLDCESIGRKFGPDMQVVCEEFEVVFQ</sequence>
<feature type="domain" description="ASCH" evidence="1">
    <location>
        <begin position="33"/>
        <end position="156"/>
    </location>
</feature>
<organism evidence="2 3">
    <name type="scientific">Methanocella paludicola (strain DSM 17711 / JCM 13418 / NBRC 101707 / SANAE)</name>
    <dbReference type="NCBI Taxonomy" id="304371"/>
    <lineage>
        <taxon>Archaea</taxon>
        <taxon>Methanobacteriati</taxon>
        <taxon>Methanobacteriota</taxon>
        <taxon>Stenosarchaea group</taxon>
        <taxon>Methanomicrobia</taxon>
        <taxon>Methanocellales</taxon>
        <taxon>Methanocellaceae</taxon>
        <taxon>Methanocella</taxon>
    </lineage>
</organism>
<dbReference type="InterPro" id="IPR007374">
    <property type="entry name" value="ASCH_domain"/>
</dbReference>
<dbReference type="KEGG" id="mpd:MCP_1178"/>
<dbReference type="AlphaFoldDB" id="D1YXS8"/>
<dbReference type="PANTHER" id="PTHR39203:SF1">
    <property type="entry name" value="CYTOPLASMIC PROTEIN"/>
    <property type="match status" value="1"/>
</dbReference>
<evidence type="ECO:0000259" key="1">
    <source>
        <dbReference type="SMART" id="SM01022"/>
    </source>
</evidence>
<reference evidence="3" key="3">
    <citation type="journal article" date="2011" name="PLoS ONE">
        <title>Genome sequence of a mesophilic hydrogenotrophic methanogen Methanocella paludicola, the first cultivated representative of the order Methanocellales.</title>
        <authorList>
            <person name="Sakai S."/>
            <person name="Takaki Y."/>
            <person name="Shimamura S."/>
            <person name="Sekine M."/>
            <person name="Tajima T."/>
            <person name="Kosugi H."/>
            <person name="Ichikawa N."/>
            <person name="Tasumi E."/>
            <person name="Hiraki A.T."/>
            <person name="Shimizu A."/>
            <person name="Kato Y."/>
            <person name="Nishiko R."/>
            <person name="Mori K."/>
            <person name="Fujita N."/>
            <person name="Imachi H."/>
            <person name="Takai K."/>
        </authorList>
    </citation>
    <scope>NUCLEOTIDE SEQUENCE [LARGE SCALE GENOMIC DNA]</scope>
    <source>
        <strain evidence="3">DSM 17711 / JCM 13418 / NBRC 101707 / SANAE</strain>
    </source>
</reference>
<reference evidence="2 3" key="2">
    <citation type="journal article" date="2008" name="Int. J. Syst. Evol. Microbiol.">
        <title>Methanocella paludicola gen. nov., sp. nov., a methane-producing archaeon, the first isolate of the lineage 'Rice Cluster I', and proposal of the new archaeal order Methanocellales ord. nov.</title>
        <authorList>
            <person name="Sakai S."/>
            <person name="Imachi H."/>
            <person name="Hanada S."/>
            <person name="Ohashi A."/>
            <person name="Harada H."/>
            <person name="Kamagata Y."/>
        </authorList>
    </citation>
    <scope>NUCLEOTIDE SEQUENCE [LARGE SCALE GENOMIC DNA]</scope>
    <source>
        <strain evidence="3">DSM 17711 / JCM 13418 / NBRC 101707 / SANAE</strain>
    </source>
</reference>
<dbReference type="Gene3D" id="3.10.400.10">
    <property type="entry name" value="Sulfate adenylyltransferase"/>
    <property type="match status" value="1"/>
</dbReference>
<dbReference type="SMART" id="SM01022">
    <property type="entry name" value="ASCH"/>
    <property type="match status" value="1"/>
</dbReference>